<dbReference type="OMA" id="WFFEAMP"/>
<dbReference type="Pfam" id="PF20431">
    <property type="entry name" value="E_motif"/>
    <property type="match status" value="1"/>
</dbReference>
<dbReference type="InterPro" id="IPR046848">
    <property type="entry name" value="E_motif"/>
</dbReference>
<evidence type="ECO:0000313" key="3">
    <source>
        <dbReference type="EnsemblPlants" id="Kaladp0009s0018.1.v1.1.CDS.1"/>
    </source>
</evidence>
<dbReference type="FunFam" id="1.25.40.10:FF:000242">
    <property type="entry name" value="Pentatricopeptide repeat-containing protein"/>
    <property type="match status" value="1"/>
</dbReference>
<name>A0A7N0SW87_KALFE</name>
<dbReference type="Gramene" id="Kaladp0009s0018.1.v1.1">
    <property type="protein sequence ID" value="Kaladp0009s0018.1.v1.1.CDS.1"/>
    <property type="gene ID" value="Kaladp0009s0018.v1.1"/>
</dbReference>
<feature type="repeat" description="PPR" evidence="2">
    <location>
        <begin position="212"/>
        <end position="246"/>
    </location>
</feature>
<dbReference type="PANTHER" id="PTHR47926">
    <property type="entry name" value="PENTATRICOPEPTIDE REPEAT-CONTAINING PROTEIN"/>
    <property type="match status" value="1"/>
</dbReference>
<evidence type="ECO:0000313" key="4">
    <source>
        <dbReference type="Proteomes" id="UP000594263"/>
    </source>
</evidence>
<keyword evidence="4" id="KW-1185">Reference proteome</keyword>
<dbReference type="AlphaFoldDB" id="A0A7N0SW87"/>
<evidence type="ECO:0008006" key="5">
    <source>
        <dbReference type="Google" id="ProtNLM"/>
    </source>
</evidence>
<dbReference type="Gene3D" id="1.25.40.10">
    <property type="entry name" value="Tetratricopeptide repeat domain"/>
    <property type="match status" value="3"/>
</dbReference>
<dbReference type="GO" id="GO:0003723">
    <property type="term" value="F:RNA binding"/>
    <property type="evidence" value="ECO:0007669"/>
    <property type="project" value="InterPro"/>
</dbReference>
<accession>A0A7N0SW87</accession>
<feature type="repeat" description="PPR" evidence="2">
    <location>
        <begin position="181"/>
        <end position="211"/>
    </location>
</feature>
<dbReference type="EnsemblPlants" id="Kaladp0009s0018.1.v1.1">
    <property type="protein sequence ID" value="Kaladp0009s0018.1.v1.1.CDS.1"/>
    <property type="gene ID" value="Kaladp0009s0018.v1.1"/>
</dbReference>
<dbReference type="PROSITE" id="PS51375">
    <property type="entry name" value="PPR"/>
    <property type="match status" value="3"/>
</dbReference>
<dbReference type="InterPro" id="IPR046960">
    <property type="entry name" value="PPR_At4g14850-like_plant"/>
</dbReference>
<protein>
    <recommendedName>
        <fullName evidence="5">Pentatricopeptide repeat-containing protein</fullName>
    </recommendedName>
</protein>
<reference evidence="3" key="1">
    <citation type="submission" date="2021-01" db="UniProtKB">
        <authorList>
            <consortium name="EnsemblPlants"/>
        </authorList>
    </citation>
    <scope>IDENTIFICATION</scope>
</reference>
<evidence type="ECO:0000256" key="1">
    <source>
        <dbReference type="ARBA" id="ARBA00022737"/>
    </source>
</evidence>
<dbReference type="Pfam" id="PF01535">
    <property type="entry name" value="PPR"/>
    <property type="match status" value="8"/>
</dbReference>
<organism evidence="3 4">
    <name type="scientific">Kalanchoe fedtschenkoi</name>
    <name type="common">Lavender scallops</name>
    <name type="synonym">South American air plant</name>
    <dbReference type="NCBI Taxonomy" id="63787"/>
    <lineage>
        <taxon>Eukaryota</taxon>
        <taxon>Viridiplantae</taxon>
        <taxon>Streptophyta</taxon>
        <taxon>Embryophyta</taxon>
        <taxon>Tracheophyta</taxon>
        <taxon>Spermatophyta</taxon>
        <taxon>Magnoliopsida</taxon>
        <taxon>eudicotyledons</taxon>
        <taxon>Gunneridae</taxon>
        <taxon>Pentapetalae</taxon>
        <taxon>Saxifragales</taxon>
        <taxon>Crassulaceae</taxon>
        <taxon>Kalanchoe</taxon>
    </lineage>
</organism>
<dbReference type="InterPro" id="IPR002885">
    <property type="entry name" value="PPR_rpt"/>
</dbReference>
<feature type="repeat" description="PPR" evidence="2">
    <location>
        <begin position="347"/>
        <end position="381"/>
    </location>
</feature>
<dbReference type="NCBIfam" id="TIGR00756">
    <property type="entry name" value="PPR"/>
    <property type="match status" value="2"/>
</dbReference>
<evidence type="ECO:0000256" key="2">
    <source>
        <dbReference type="PROSITE-ProRule" id="PRU00708"/>
    </source>
</evidence>
<proteinExistence type="predicted"/>
<sequence length="527" mass="58169">MVPAVLERVVKRLRSPCIGEALATFSAISQLYQTHASLIVTGLSNDFTTTSRLLASAAIPPYADLSHAYAIFRQIPNPSLFTYNTMIRGFSRRPHFSSTCIRFYIHMLPRCHPDNFTFPFLIRSCASVGDLGVGRQLHCQAVRFGWDADQFVVNNLIGLYMVGSDLCGARRLFVECVDVVDVVTWTAMVTGCANMGEFELAREYFDGMPCRNIVSWNAMVSGYAGSGRIDEARKVFDEMPDRDDASWSSMISGYHQQGMYREAVDLFNKGFREGGGKIAPNESALVSAVSACAKLRSMEDGVWLHEFIVEREFEISLKLGSALVDMYGKCGSVMRALNVFYSMSEKSDVSWNSMIAALAFNGLGKQALWLFWKMRIVGPAPSGATFVSVVSACSHAGLVREACWVFDLMSREYQIRPQLEHYGCMVDVLGRAGLVKEAMEILEGMPKKSPAVGSLGAVLGACKTHGELALGEEIGKQLIELEPNHAGRYASLSNIFAAAEKWDDRVVISDMLKKRYVSKIPGNSMVT</sequence>
<dbReference type="InterPro" id="IPR011990">
    <property type="entry name" value="TPR-like_helical_dom_sf"/>
</dbReference>
<dbReference type="PANTHER" id="PTHR47926:SF463">
    <property type="entry name" value="PENTATRICOPEPTIDE REPEAT-CONTAINING PROTEIN"/>
    <property type="match status" value="1"/>
</dbReference>
<dbReference type="GO" id="GO:0009451">
    <property type="term" value="P:RNA modification"/>
    <property type="evidence" value="ECO:0007669"/>
    <property type="project" value="InterPro"/>
</dbReference>
<keyword evidence="1" id="KW-0677">Repeat</keyword>
<dbReference type="Proteomes" id="UP000594263">
    <property type="component" value="Unplaced"/>
</dbReference>